<proteinExistence type="predicted"/>
<gene>
    <name evidence="1" type="ORF">L2E82_11385</name>
</gene>
<protein>
    <submittedName>
        <fullName evidence="1">Uncharacterized protein</fullName>
    </submittedName>
</protein>
<organism evidence="1 2">
    <name type="scientific">Cichorium intybus</name>
    <name type="common">Chicory</name>
    <dbReference type="NCBI Taxonomy" id="13427"/>
    <lineage>
        <taxon>Eukaryota</taxon>
        <taxon>Viridiplantae</taxon>
        <taxon>Streptophyta</taxon>
        <taxon>Embryophyta</taxon>
        <taxon>Tracheophyta</taxon>
        <taxon>Spermatophyta</taxon>
        <taxon>Magnoliopsida</taxon>
        <taxon>eudicotyledons</taxon>
        <taxon>Gunneridae</taxon>
        <taxon>Pentapetalae</taxon>
        <taxon>asterids</taxon>
        <taxon>campanulids</taxon>
        <taxon>Asterales</taxon>
        <taxon>Asteraceae</taxon>
        <taxon>Cichorioideae</taxon>
        <taxon>Cichorieae</taxon>
        <taxon>Cichoriinae</taxon>
        <taxon>Cichorium</taxon>
    </lineage>
</organism>
<dbReference type="Proteomes" id="UP001055811">
    <property type="component" value="Linkage Group LG02"/>
</dbReference>
<accession>A0ACB9GD13</accession>
<reference evidence="2" key="1">
    <citation type="journal article" date="2022" name="Mol. Ecol. Resour.">
        <title>The genomes of chicory, endive, great burdock and yacon provide insights into Asteraceae palaeo-polyploidization history and plant inulin production.</title>
        <authorList>
            <person name="Fan W."/>
            <person name="Wang S."/>
            <person name="Wang H."/>
            <person name="Wang A."/>
            <person name="Jiang F."/>
            <person name="Liu H."/>
            <person name="Zhao H."/>
            <person name="Xu D."/>
            <person name="Zhang Y."/>
        </authorList>
    </citation>
    <scope>NUCLEOTIDE SEQUENCE [LARGE SCALE GENOMIC DNA]</scope>
    <source>
        <strain evidence="2">cv. Punajuju</strain>
    </source>
</reference>
<sequence>MKTDKIFKVNGNRLKPFYEGFVEEKKIEEKKLEMVKIICTPRKRVIPNVSITSPAPPPPASIATKKEFLRKLRNLRGREIMPSHVLDWELAIETGLDKQLEPLSR</sequence>
<reference evidence="1 2" key="2">
    <citation type="journal article" date="2022" name="Mol. Ecol. Resour.">
        <title>The genomes of chicory, endive, great burdock and yacon provide insights into Asteraceae paleo-polyploidization history and plant inulin production.</title>
        <authorList>
            <person name="Fan W."/>
            <person name="Wang S."/>
            <person name="Wang H."/>
            <person name="Wang A."/>
            <person name="Jiang F."/>
            <person name="Liu H."/>
            <person name="Zhao H."/>
            <person name="Xu D."/>
            <person name="Zhang Y."/>
        </authorList>
    </citation>
    <scope>NUCLEOTIDE SEQUENCE [LARGE SCALE GENOMIC DNA]</scope>
    <source>
        <strain evidence="2">cv. Punajuju</strain>
        <tissue evidence="1">Leaves</tissue>
    </source>
</reference>
<name>A0ACB9GD13_CICIN</name>
<evidence type="ECO:0000313" key="2">
    <source>
        <dbReference type="Proteomes" id="UP001055811"/>
    </source>
</evidence>
<evidence type="ECO:0000313" key="1">
    <source>
        <dbReference type="EMBL" id="KAI3781372.1"/>
    </source>
</evidence>
<comment type="caution">
    <text evidence="1">The sequence shown here is derived from an EMBL/GenBank/DDBJ whole genome shotgun (WGS) entry which is preliminary data.</text>
</comment>
<dbReference type="EMBL" id="CM042010">
    <property type="protein sequence ID" value="KAI3781372.1"/>
    <property type="molecule type" value="Genomic_DNA"/>
</dbReference>
<keyword evidence="2" id="KW-1185">Reference proteome</keyword>